<evidence type="ECO:0000256" key="4">
    <source>
        <dbReference type="SAM" id="Coils"/>
    </source>
</evidence>
<evidence type="ECO:0000256" key="3">
    <source>
        <dbReference type="PROSITE-ProRule" id="PRU00284"/>
    </source>
</evidence>
<dbReference type="SMART" id="SM00283">
    <property type="entry name" value="MA"/>
    <property type="match status" value="1"/>
</dbReference>
<comment type="similarity">
    <text evidence="2">Belongs to the methyl-accepting chemotaxis (MCP) protein family.</text>
</comment>
<proteinExistence type="inferred from homology"/>
<dbReference type="PANTHER" id="PTHR32089:SF112">
    <property type="entry name" value="LYSOZYME-LIKE PROTEIN-RELATED"/>
    <property type="match status" value="1"/>
</dbReference>
<dbReference type="KEGG" id="hfv:R50_0153"/>
<dbReference type="SUPFAM" id="SSF158472">
    <property type="entry name" value="HAMP domain-like"/>
    <property type="match status" value="1"/>
</dbReference>
<evidence type="ECO:0000256" key="1">
    <source>
        <dbReference type="ARBA" id="ARBA00023224"/>
    </source>
</evidence>
<dbReference type="InterPro" id="IPR004089">
    <property type="entry name" value="MCPsignal_dom"/>
</dbReference>
<keyword evidence="5" id="KW-1133">Transmembrane helix</keyword>
<dbReference type="PROSITE" id="PS50885">
    <property type="entry name" value="HAMP"/>
    <property type="match status" value="1"/>
</dbReference>
<dbReference type="Pfam" id="PF00015">
    <property type="entry name" value="MCPsignal"/>
    <property type="match status" value="1"/>
</dbReference>
<dbReference type="PANTHER" id="PTHR32089">
    <property type="entry name" value="METHYL-ACCEPTING CHEMOTAXIS PROTEIN MCPB"/>
    <property type="match status" value="1"/>
</dbReference>
<accession>A0A6F8ZDH6</accession>
<feature type="domain" description="Methyl-accepting transducer" evidence="6">
    <location>
        <begin position="314"/>
        <end position="599"/>
    </location>
</feature>
<keyword evidence="5" id="KW-0472">Membrane</keyword>
<evidence type="ECO:0000256" key="5">
    <source>
        <dbReference type="SAM" id="Phobius"/>
    </source>
</evidence>
<evidence type="ECO:0000259" key="6">
    <source>
        <dbReference type="PROSITE" id="PS50111"/>
    </source>
</evidence>
<dbReference type="InterPro" id="IPR003660">
    <property type="entry name" value="HAMP_dom"/>
</dbReference>
<dbReference type="Gene3D" id="1.10.287.950">
    <property type="entry name" value="Methyl-accepting chemotaxis protein"/>
    <property type="match status" value="1"/>
</dbReference>
<dbReference type="GO" id="GO:0016020">
    <property type="term" value="C:membrane"/>
    <property type="evidence" value="ECO:0007669"/>
    <property type="project" value="InterPro"/>
</dbReference>
<feature type="coiled-coil region" evidence="4">
    <location>
        <begin position="532"/>
        <end position="559"/>
    </location>
</feature>
<feature type="domain" description="HAMP" evidence="7">
    <location>
        <begin position="245"/>
        <end position="295"/>
    </location>
</feature>
<dbReference type="CDD" id="cd06225">
    <property type="entry name" value="HAMP"/>
    <property type="match status" value="1"/>
</dbReference>
<dbReference type="Pfam" id="PF00672">
    <property type="entry name" value="HAMP"/>
    <property type="match status" value="1"/>
</dbReference>
<keyword evidence="9" id="KW-1185">Reference proteome</keyword>
<organism evidence="8 9">
    <name type="scientific">Candidatus Hydrogenisulfobacillus filiaventi</name>
    <dbReference type="NCBI Taxonomy" id="2707344"/>
    <lineage>
        <taxon>Bacteria</taxon>
        <taxon>Bacillati</taxon>
        <taxon>Bacillota</taxon>
        <taxon>Clostridia</taxon>
        <taxon>Eubacteriales</taxon>
        <taxon>Clostridiales Family XVII. Incertae Sedis</taxon>
        <taxon>Candidatus Hydrogenisulfobacillus</taxon>
    </lineage>
</organism>
<dbReference type="GO" id="GO:0007165">
    <property type="term" value="P:signal transduction"/>
    <property type="evidence" value="ECO:0007669"/>
    <property type="project" value="UniProtKB-KW"/>
</dbReference>
<evidence type="ECO:0000313" key="8">
    <source>
        <dbReference type="EMBL" id="CAB1127659.1"/>
    </source>
</evidence>
<dbReference type="AlphaFoldDB" id="A0A6F8ZDH6"/>
<dbReference type="Gene3D" id="6.10.340.10">
    <property type="match status" value="1"/>
</dbReference>
<dbReference type="CDD" id="cd11386">
    <property type="entry name" value="MCP_signal"/>
    <property type="match status" value="1"/>
</dbReference>
<keyword evidence="1 3" id="KW-0807">Transducer</keyword>
<evidence type="ECO:0000313" key="9">
    <source>
        <dbReference type="Proteomes" id="UP000503399"/>
    </source>
</evidence>
<sequence>MPLRAKLAVLFLIVLGISVASGLWGVHSGQRSLTEINALNRSYTQATAAQGLEAAFYRYDAARNAYVLAAAAGLPAGTLETTQAADGRAFTRGLAAFARSVRDPAAGAVLRGVESELAAYRNTAAAVDASLAAGRVRTALRLESARPAVGIGSGLARITALITARNARETAEVVRVQHTLIGVSLWAIGLFLLASLVIWILTEALMIRPTISMARLGAALAQGRLDGEVRFRSRDELGRLAEDFRRLMAYMRALARSAEAVGRGDLTVPPEPLGPQDTLGLALKEMHERLRAMLGRIQETSRTLEDNVARLRTMARDGRGAASQVATAVQQVAEATTEQSHGLQQIATTMQQLKASVEQVAAGAEGQAQAADDSADKLERMVEAIRGTGAVVQRVRAIAEDTRATARQGRQEVEATLAAMGRIAEVVEETAGAVDQLGQRSARIGAIVETISDIAAQTNLLALNANIEAARAGEHGRGFGVVADEVRKLAERAARATDEIAELVHGIQNGVESSVETMGRGRSAVEEGQRLARDAHQALDAMEQAIQRVTEEIGTLVETSGGLEERRDLVAERVQQITRTARENSQASQEMAAASNSVSDILQGLAAISEETAASTEEVAASTHDMAATMEQLEGQANGLAEVAGSLEAVAAGFRF</sequence>
<protein>
    <submittedName>
        <fullName evidence="8">Putative Methyl-accepting chemotaxis protein</fullName>
    </submittedName>
</protein>
<dbReference type="Proteomes" id="UP000503399">
    <property type="component" value="Chromosome"/>
</dbReference>
<evidence type="ECO:0000256" key="2">
    <source>
        <dbReference type="ARBA" id="ARBA00029447"/>
    </source>
</evidence>
<dbReference type="SUPFAM" id="SSF58104">
    <property type="entry name" value="Methyl-accepting chemotaxis protein (MCP) signaling domain"/>
    <property type="match status" value="2"/>
</dbReference>
<name>A0A6F8ZDH6_9FIRM</name>
<dbReference type="PROSITE" id="PS50111">
    <property type="entry name" value="CHEMOTAXIS_TRANSDUC_2"/>
    <property type="match status" value="1"/>
</dbReference>
<keyword evidence="5" id="KW-0812">Transmembrane</keyword>
<dbReference type="EMBL" id="LR778114">
    <property type="protein sequence ID" value="CAB1127659.1"/>
    <property type="molecule type" value="Genomic_DNA"/>
</dbReference>
<keyword evidence="4" id="KW-0175">Coiled coil</keyword>
<gene>
    <name evidence="8" type="ORF">R50_0153</name>
</gene>
<feature type="transmembrane region" description="Helical" evidence="5">
    <location>
        <begin position="185"/>
        <end position="207"/>
    </location>
</feature>
<reference evidence="8 9" key="1">
    <citation type="submission" date="2020-02" db="EMBL/GenBank/DDBJ databases">
        <authorList>
            <person name="Hogendoorn C."/>
        </authorList>
    </citation>
    <scope>NUCLEOTIDE SEQUENCE [LARGE SCALE GENOMIC DNA]</scope>
    <source>
        <strain evidence="8">R501</strain>
    </source>
</reference>
<evidence type="ECO:0000259" key="7">
    <source>
        <dbReference type="PROSITE" id="PS50885"/>
    </source>
</evidence>